<dbReference type="CDD" id="cd00096">
    <property type="entry name" value="Ig"/>
    <property type="match status" value="1"/>
</dbReference>
<feature type="region of interest" description="Disordered" evidence="3">
    <location>
        <begin position="2502"/>
        <end position="2564"/>
    </location>
</feature>
<name>A0A6A1QF88_BALPH</name>
<dbReference type="PRINTS" id="PR00014">
    <property type="entry name" value="FNTYPEIII"/>
</dbReference>
<feature type="compositionally biased region" description="Basic and acidic residues" evidence="3">
    <location>
        <begin position="1207"/>
        <end position="1220"/>
    </location>
</feature>
<dbReference type="Pfam" id="PF07679">
    <property type="entry name" value="I-set"/>
    <property type="match status" value="3"/>
</dbReference>
<feature type="domain" description="Ig-like" evidence="4">
    <location>
        <begin position="1718"/>
        <end position="1803"/>
    </location>
</feature>
<dbReference type="InterPro" id="IPR013783">
    <property type="entry name" value="Ig-like_fold"/>
</dbReference>
<evidence type="ECO:0000256" key="1">
    <source>
        <dbReference type="ARBA" id="ARBA00022737"/>
    </source>
</evidence>
<evidence type="ECO:0000259" key="5">
    <source>
        <dbReference type="PROSITE" id="PS50853"/>
    </source>
</evidence>
<dbReference type="InterPro" id="IPR003961">
    <property type="entry name" value="FN3_dom"/>
</dbReference>
<dbReference type="Proteomes" id="UP000437017">
    <property type="component" value="Unassembled WGS sequence"/>
</dbReference>
<dbReference type="SUPFAM" id="SSF48726">
    <property type="entry name" value="Immunoglobulin"/>
    <property type="match status" value="3"/>
</dbReference>
<keyword evidence="2" id="KW-0393">Immunoglobulin domain</keyword>
<dbReference type="InterPro" id="IPR007110">
    <property type="entry name" value="Ig-like_dom"/>
</dbReference>
<feature type="compositionally biased region" description="Low complexity" evidence="3">
    <location>
        <begin position="738"/>
        <end position="754"/>
    </location>
</feature>
<dbReference type="SUPFAM" id="SSF49265">
    <property type="entry name" value="Fibronectin type III"/>
    <property type="match status" value="3"/>
</dbReference>
<feature type="compositionally biased region" description="Basic and acidic residues" evidence="3">
    <location>
        <begin position="91"/>
        <end position="101"/>
    </location>
</feature>
<feature type="region of interest" description="Disordered" evidence="3">
    <location>
        <begin position="78"/>
        <end position="144"/>
    </location>
</feature>
<dbReference type="OrthoDB" id="504170at2759"/>
<dbReference type="FunFam" id="2.60.40.10:FF:001525">
    <property type="entry name" value="Immunoglobulin-like and fibronectin type III domain-containing 1"/>
    <property type="match status" value="1"/>
</dbReference>
<feature type="domain" description="Fibronectin type-III" evidence="5">
    <location>
        <begin position="2087"/>
        <end position="2182"/>
    </location>
</feature>
<feature type="compositionally biased region" description="Basic and acidic residues" evidence="3">
    <location>
        <begin position="1601"/>
        <end position="1611"/>
    </location>
</feature>
<organism evidence="6 7">
    <name type="scientific">Balaenoptera physalus</name>
    <name type="common">Fin whale</name>
    <name type="synonym">Balaena physalus</name>
    <dbReference type="NCBI Taxonomy" id="9770"/>
    <lineage>
        <taxon>Eukaryota</taxon>
        <taxon>Metazoa</taxon>
        <taxon>Chordata</taxon>
        <taxon>Craniata</taxon>
        <taxon>Vertebrata</taxon>
        <taxon>Euteleostomi</taxon>
        <taxon>Mammalia</taxon>
        <taxon>Eutheria</taxon>
        <taxon>Laurasiatheria</taxon>
        <taxon>Artiodactyla</taxon>
        <taxon>Whippomorpha</taxon>
        <taxon>Cetacea</taxon>
        <taxon>Mysticeti</taxon>
        <taxon>Balaenopteridae</taxon>
        <taxon>Balaenoptera</taxon>
    </lineage>
</organism>
<evidence type="ECO:0000313" key="6">
    <source>
        <dbReference type="EMBL" id="KAB0406590.1"/>
    </source>
</evidence>
<dbReference type="Gene3D" id="2.60.40.10">
    <property type="entry name" value="Immunoglobulins"/>
    <property type="match status" value="7"/>
</dbReference>
<dbReference type="PROSITE" id="PS50853">
    <property type="entry name" value="FN3"/>
    <property type="match status" value="4"/>
</dbReference>
<feature type="region of interest" description="Disordered" evidence="3">
    <location>
        <begin position="1806"/>
        <end position="1845"/>
    </location>
</feature>
<proteinExistence type="predicted"/>
<comment type="caution">
    <text evidence="6">The sequence shown here is derived from an EMBL/GenBank/DDBJ whole genome shotgun (WGS) entry which is preliminary data.</text>
</comment>
<feature type="compositionally biased region" description="Gly residues" evidence="3">
    <location>
        <begin position="1088"/>
        <end position="1120"/>
    </location>
</feature>
<evidence type="ECO:0000259" key="4">
    <source>
        <dbReference type="PROSITE" id="PS50835"/>
    </source>
</evidence>
<feature type="compositionally biased region" description="Basic and acidic residues" evidence="3">
    <location>
        <begin position="1664"/>
        <end position="1679"/>
    </location>
</feature>
<dbReference type="PANTHER" id="PTHR13817:SF151">
    <property type="entry name" value="TITIN"/>
    <property type="match status" value="1"/>
</dbReference>
<feature type="compositionally biased region" description="Gly residues" evidence="3">
    <location>
        <begin position="1067"/>
        <end position="1080"/>
    </location>
</feature>
<reference evidence="6 7" key="1">
    <citation type="journal article" date="2019" name="PLoS ONE">
        <title>Genomic analyses reveal an absence of contemporary introgressive admixture between fin whales and blue whales, despite known hybrids.</title>
        <authorList>
            <person name="Westbury M.V."/>
            <person name="Petersen B."/>
            <person name="Lorenzen E.D."/>
        </authorList>
    </citation>
    <scope>NUCLEOTIDE SEQUENCE [LARGE SCALE GENOMIC DNA]</scope>
    <source>
        <strain evidence="6">FinWhale-01</strain>
    </source>
</reference>
<feature type="compositionally biased region" description="Gly residues" evidence="3">
    <location>
        <begin position="842"/>
        <end position="851"/>
    </location>
</feature>
<feature type="compositionally biased region" description="Basic and acidic residues" evidence="3">
    <location>
        <begin position="946"/>
        <end position="955"/>
    </location>
</feature>
<dbReference type="FunFam" id="2.60.40.10:FF:001267">
    <property type="entry name" value="Immunoglobulin-like and fibronectin type III domain containing 1"/>
    <property type="match status" value="1"/>
</dbReference>
<feature type="compositionally biased region" description="Basic and acidic residues" evidence="3">
    <location>
        <begin position="1633"/>
        <end position="1651"/>
    </location>
</feature>
<feature type="compositionally biased region" description="Gly residues" evidence="3">
    <location>
        <begin position="1285"/>
        <end position="1294"/>
    </location>
</feature>
<dbReference type="PROSITE" id="PS50835">
    <property type="entry name" value="IG_LIKE"/>
    <property type="match status" value="2"/>
</dbReference>
<feature type="domain" description="Ig-like" evidence="4">
    <location>
        <begin position="2373"/>
        <end position="2439"/>
    </location>
</feature>
<sequence>MEWLPASKAVSSLAEPFSDTVLTPGSAGWAAEKRSLVWDSAGGEPHGTAHPIGLQPAVNRAINHGQVQLACRLGPKPEATFSFGHPRARKPVPERKREHPPQRGKSGPGSGEASLRRIISGTVSGEQRKAHQAGNPGVTQGAQCTTSHPRWVAEPLINKKKLVLPIDPKSVTESWCDGDGAVKVTTLTKISIRADRPRVEVVGRRWVAALGVGKPLKKSPMPGVSIRQLVEDVPEGCSMPDFKQKPITLALQEAETREEAARGGGIPVPPVQLSLSPALKSVARPCHVTLHLGVLGPHGARDLRSRVHLRGPWVTGTKARHPSWNGQLKCPEQWRERKHAIFRAVVCGEPRPEVHWHCSKGDLSNSGKYQISYSPGSKEHINQLTSQDTDLHRCTALNTYGEATCSGGSRPQEGADGLRKMLKREGNSSRLQTERRTGKFFPGSNLAIYIDAISNLRHIEVNKEGVATFDLELDLKSSENKLYLYKTHPCKGNRTVLVLFGARASGEHGRSSASRMGAGGAVDPLRPWTLLFLSWPQEGEMAPWGFDSQTKHCLQHLGKHYQFQIRDLRPEDAGIYPVRVQDAEVSSTDLEASGEWSALPKSEWGRPIPVPLRGVGERDMAPLAAGERNVYPNAVLPRVVVPLAGARCEKQGDAALVPTDGLTHQLLVRRACFSDMGLYSFGAKLHASSAWLLVEAGKDKSLLTASADHQQQVQRAQSPEDSRSIRDDGGRLREQDPTGSSLQGAGLASGLTAGPDRGGLGGHGYTLMGDEEAADSAWGPRPARKGFLEEGGRVTPLGENQLHGEGRRDRSLPGGLGEGLESGLGLEGDQQQGRSSNSEGDGCSGTAGGRKAGSRHPQAGGLGHNSARNSPGTLSWDLGPESGPRRDPRLVTWGVGQKGRGWRFCRGRAWMRGHRRVGAPGALEPSRGRGCSSMAGRGPESWGSRKGSDAAHGDWRCSLGSGESPGQTSECKDFQETPISGGGNIPLGHGGPEAKAGSSLREAGDGGPRGGREGLETAGTFGEAEDGSSSPQDSRAWTAGQRGTGEASRIGSEGPGPWNDTREKGPGGEMGRGDGAGGSGVTESRFGDGFGDPRGAGLEYGAGYSDGSGRPGAVGSGRAGGRVASGALAGTESEEGGGDRHGSEVPGGMWSGNRDGCGPAGRASEGLARPKGGLDGPDGGPVGDAGMCAEAGGASRGWGDTGPAGRHHPDGAGKVRDADGARGLGAGASGDGASYGDAIWGPQAPAPHAGVASESPGADESGKVLGFGDGSGAAGPLPTGSRSVYGGGSRGLEPGGMESRGEAGFRDGSGGLGGIGSGAKAGYRDDLGGSGGTGSRGEAGYRDGLRDTKGMESGSEVGCRGAAGGSGEMRPGAEMGCRDGAGRFGGTGSPAGVGGEGRPGGQEAMAHGSVYWAASEGSYGTPEAWGAVGSDGKSGIRGWQGSAGGRRESHAWGPGWEDQGSGQDSTGARDRPPGSRASSSLQEEDATFGGTHEGPQASWGGDGAPGREEAGGGQSPGFLDGKASGLGRSRASGPGDSGVPGKGTSAGRENGSTQRPGDSGRQGAWEGLDGPFGRKDSGDGSQGTQGPGSQRGTGQRGGRGFLREQESERRLGPYRNRTQTWSRVEVGAAQRWGADKARDLGEPPGGEDGRCPGKPPSRPGSRKAGKEGGSDVHGQRTDATRSPGSRHKPGAGGFSEEARGKCLSAVLAPGSTPGHRGPTGHFSQGLADLEVRRGEAAVLSCTLTSDLGPGAWFKDGVKLSAQDGVAFEQDGLAHRVLIAHAEGTQAGRYSFVAGDQQSEATLTVHGHLEQGRGRGGRRQRQRGPGGDKPQPPQGPLEVQDGHGAGVCLRWRPPRDDGGQALQHYVVERRQAGLSTWLKVGEPPADSTTFTDAQAEQGKKYSFRVRAVTAEGPGEALESEEVLVAPEVLPGPPPPPVILSASSQSITLSWTAPRGPGSAHILGYLIEKRKKGRNTWVAVNQQPVPGEQPGGGLHRPGLQSLPGPPARGAVAASSQITLAHRPAPSGGTHVGGLPTEKKWTVLDLRQGCQYEFRVTAGGLTIGSPSGEPLLILTCGGLALRQEPGPPGPVRDLRVTDTSHTSITLSWAQPDPQDGDEALGYAVELGDSASLQWSPCHAGTVPGTTYTVKGLRPREGYSVRVTAVNDGGRGPPTTLDTVVQAMPVSETQAASMPDVTWLKGGLPLPKRSVTSVKDGLTQLLGQVEHFRLQPDPSVPAARPRAPGPILLREGALGSVIVEWVPSPDEADERAAPLHYTVLTRSSAHAPWRPAAERLHTCRFTLVDALPGHKYHFRVVAKNELGASEPSDTRHPWGASRFFRGESARSRGCLRVLGGLSNRDTVKAPSYQEPHLSQKPRFLVGLRPRTLPLGCECCMTCAVQGWPPPRVTWFKDDQSLAGDPAVYSTDLLGVCSLVIPSVSAEDGRRAGILVLCVLQNLALSPDTPWDGPARPHSLGMKADPRRFTPHTALAWGGSPRGWTMLAVPRAPGRGEPEEAHGVGLARQPGPGTSSPPPASGKLSVLAPSFPSGGTRLPASLPTPPGSSHPVTCVLPSPPPCGPGGDHFALGR</sequence>
<dbReference type="PANTHER" id="PTHR13817">
    <property type="entry name" value="TITIN"/>
    <property type="match status" value="1"/>
</dbReference>
<feature type="compositionally biased region" description="Gly residues" evidence="3">
    <location>
        <begin position="1328"/>
        <end position="1337"/>
    </location>
</feature>
<evidence type="ECO:0000256" key="2">
    <source>
        <dbReference type="ARBA" id="ARBA00023319"/>
    </source>
</evidence>
<dbReference type="InterPro" id="IPR050964">
    <property type="entry name" value="Striated_Muscle_Regulatory"/>
</dbReference>
<evidence type="ECO:0000313" key="7">
    <source>
        <dbReference type="Proteomes" id="UP000437017"/>
    </source>
</evidence>
<feature type="compositionally biased region" description="Gly residues" evidence="3">
    <location>
        <begin position="814"/>
        <end position="826"/>
    </location>
</feature>
<dbReference type="EMBL" id="SGJD01000166">
    <property type="protein sequence ID" value="KAB0406590.1"/>
    <property type="molecule type" value="Genomic_DNA"/>
</dbReference>
<feature type="region of interest" description="Disordered" evidence="3">
    <location>
        <begin position="707"/>
        <end position="892"/>
    </location>
</feature>
<dbReference type="CDD" id="cd00063">
    <property type="entry name" value="FN3"/>
    <property type="match status" value="4"/>
</dbReference>
<feature type="compositionally biased region" description="Gly residues" evidence="3">
    <location>
        <begin position="1382"/>
        <end position="1400"/>
    </location>
</feature>
<gene>
    <name evidence="6" type="ORF">E2I00_010399</name>
</gene>
<dbReference type="Pfam" id="PF00041">
    <property type="entry name" value="fn3"/>
    <property type="match status" value="2"/>
</dbReference>
<accession>A0A6A1QF88</accession>
<dbReference type="SMART" id="SM00060">
    <property type="entry name" value="FN3"/>
    <property type="match status" value="4"/>
</dbReference>
<feature type="compositionally biased region" description="Gly residues" evidence="3">
    <location>
        <begin position="1580"/>
        <end position="1600"/>
    </location>
</feature>
<feature type="domain" description="Fibronectin type-III" evidence="5">
    <location>
        <begin position="2239"/>
        <end position="2335"/>
    </location>
</feature>
<feature type="region of interest" description="Disordered" evidence="3">
    <location>
        <begin position="1425"/>
        <end position="1697"/>
    </location>
</feature>
<feature type="compositionally biased region" description="Low complexity" evidence="3">
    <location>
        <begin position="1121"/>
        <end position="1130"/>
    </location>
</feature>
<evidence type="ECO:0000256" key="3">
    <source>
        <dbReference type="SAM" id="MobiDB-lite"/>
    </source>
</evidence>
<feature type="domain" description="Fibronectin type-III" evidence="5">
    <location>
        <begin position="1931"/>
        <end position="2034"/>
    </location>
</feature>
<dbReference type="InterPro" id="IPR036179">
    <property type="entry name" value="Ig-like_dom_sf"/>
</dbReference>
<dbReference type="FunFam" id="2.60.40.10:FF:001438">
    <property type="entry name" value="Immunoglobulin-like and fibronectin type III domain-containing protein 1"/>
    <property type="match status" value="1"/>
</dbReference>
<protein>
    <recommendedName>
        <fullName evidence="8">Immunoglobulin-like and fibronectin type III domain-containing protein 1</fullName>
    </recommendedName>
</protein>
<feature type="region of interest" description="Disordered" evidence="3">
    <location>
        <begin position="1326"/>
        <end position="1403"/>
    </location>
</feature>
<keyword evidence="1" id="KW-0677">Repeat</keyword>
<dbReference type="InterPro" id="IPR013098">
    <property type="entry name" value="Ig_I-set"/>
</dbReference>
<feature type="domain" description="Fibronectin type-III" evidence="5">
    <location>
        <begin position="1831"/>
        <end position="1926"/>
    </location>
</feature>
<feature type="compositionally biased region" description="Basic and acidic residues" evidence="3">
    <location>
        <begin position="1339"/>
        <end position="1350"/>
    </location>
</feature>
<dbReference type="InterPro" id="IPR036116">
    <property type="entry name" value="FN3_sf"/>
</dbReference>
<feature type="compositionally biased region" description="Polar residues" evidence="3">
    <location>
        <begin position="707"/>
        <end position="717"/>
    </location>
</feature>
<evidence type="ECO:0008006" key="8">
    <source>
        <dbReference type="Google" id="ProtNLM"/>
    </source>
</evidence>
<feature type="compositionally biased region" description="Gly residues" evidence="3">
    <location>
        <begin position="980"/>
        <end position="991"/>
    </location>
</feature>
<dbReference type="FunFam" id="2.60.40.10:FF:001232">
    <property type="entry name" value="Immunoglobulin-like and fibronectin type III domain-containing 1"/>
    <property type="match status" value="1"/>
</dbReference>
<keyword evidence="7" id="KW-1185">Reference proteome</keyword>
<feature type="compositionally biased region" description="Gly residues" evidence="3">
    <location>
        <begin position="1173"/>
        <end position="1183"/>
    </location>
</feature>
<feature type="region of interest" description="Disordered" evidence="3">
    <location>
        <begin position="920"/>
        <end position="1311"/>
    </location>
</feature>
<feature type="compositionally biased region" description="Basic and acidic residues" evidence="3">
    <location>
        <begin position="718"/>
        <end position="736"/>
    </location>
</feature>
<feature type="compositionally biased region" description="Basic and acidic residues" evidence="3">
    <location>
        <begin position="802"/>
        <end position="811"/>
    </location>
</feature>